<feature type="region of interest" description="Disordered" evidence="1">
    <location>
        <begin position="1"/>
        <end position="22"/>
    </location>
</feature>
<reference evidence="2 3" key="1">
    <citation type="submission" date="2020-06" db="EMBL/GenBank/DDBJ databases">
        <title>The yeast mating-type switching endonuclease HO is a domesticated member of an unorthodox homing genetic element family.</title>
        <authorList>
            <person name="Coughlan A.Y."/>
            <person name="Lombardi L."/>
            <person name="Braun-Galleani S."/>
            <person name="Martos A.R."/>
            <person name="Galeote V."/>
            <person name="Bigey F."/>
            <person name="Dequin S."/>
            <person name="Byrne K.P."/>
            <person name="Wolfe K.H."/>
        </authorList>
    </citation>
    <scope>NUCLEOTIDE SEQUENCE [LARGE SCALE GENOMIC DNA]</scope>
    <source>
        <strain evidence="2 3">CBS2947</strain>
    </source>
</reference>
<organism evidence="2 3">
    <name type="scientific">Torulaspora globosa</name>
    <dbReference type="NCBI Taxonomy" id="48254"/>
    <lineage>
        <taxon>Eukaryota</taxon>
        <taxon>Fungi</taxon>
        <taxon>Dikarya</taxon>
        <taxon>Ascomycota</taxon>
        <taxon>Saccharomycotina</taxon>
        <taxon>Saccharomycetes</taxon>
        <taxon>Saccharomycetales</taxon>
        <taxon>Saccharomycetaceae</taxon>
        <taxon>Torulaspora</taxon>
    </lineage>
</organism>
<proteinExistence type="predicted"/>
<accession>A0A7H9HRZ6</accession>
<evidence type="ECO:0000313" key="3">
    <source>
        <dbReference type="Proteomes" id="UP000510647"/>
    </source>
</evidence>
<keyword evidence="3" id="KW-1185">Reference proteome</keyword>
<gene>
    <name evidence="2" type="ORF">HG537_0D00630</name>
</gene>
<feature type="compositionally biased region" description="Acidic residues" evidence="1">
    <location>
        <begin position="8"/>
        <end position="19"/>
    </location>
</feature>
<dbReference type="AlphaFoldDB" id="A0A7H9HRZ6"/>
<dbReference type="EMBL" id="CP059270">
    <property type="protein sequence ID" value="QLQ80063.1"/>
    <property type="molecule type" value="Genomic_DNA"/>
</dbReference>
<evidence type="ECO:0000256" key="1">
    <source>
        <dbReference type="SAM" id="MobiDB-lite"/>
    </source>
</evidence>
<dbReference type="Proteomes" id="UP000510647">
    <property type="component" value="Chromosome 4"/>
</dbReference>
<dbReference type="InterPro" id="IPR014803">
    <property type="entry name" value="DNA_repair_Nse5/Nse6"/>
</dbReference>
<dbReference type="Pfam" id="PF08691">
    <property type="entry name" value="Nse5"/>
    <property type="match status" value="1"/>
</dbReference>
<name>A0A7H9HRZ6_9SACH</name>
<sequence>MPLKEESGHEEDDVEDSQDSDTGRLLIRHQLVESVIEFCEEESDTDEDCDTSELFGKNSVVKSNLLDSKIQLEDSRVQKVDNVVKIKQYDLGHHFDPRITTSLNKFSKLRKLAADSSKASKSWTDTDCVRAVQTSFKRRGVSPHYSDLITNETISKRFIDWHFITENSQFQELSIESTLYGEREELMRRYPTLESLLMSFGVSGDTLDSLASEKYLLTSRREIDTLCQISPVDSMLEAFAYYLGTSDQFIKYFICFVLDRKIYESMSCDSLWCTKIFNKISHDKFLQEYFTLVHPQDYFLHHRIIKLIGNIQTPLIRRTFFEENCLSDEKATEILVTEFNNLFDKRRLQDLLYFVLSIYGSEFLPFGPSPATQYFKDCVDDLFNASTSDVELSLIGGILGVIMKMPS</sequence>
<dbReference type="OrthoDB" id="4066051at2759"/>
<protein>
    <submittedName>
        <fullName evidence="2">Uncharacterized protein</fullName>
    </submittedName>
</protein>
<evidence type="ECO:0000313" key="2">
    <source>
        <dbReference type="EMBL" id="QLQ80063.1"/>
    </source>
</evidence>